<proteinExistence type="predicted"/>
<accession>A0A328YND5</accession>
<protein>
    <submittedName>
        <fullName evidence="2">Alpha/beta hydrolase family protein</fullName>
    </submittedName>
</protein>
<dbReference type="PANTHER" id="PTHR43265">
    <property type="entry name" value="ESTERASE ESTD"/>
    <property type="match status" value="1"/>
</dbReference>
<dbReference type="Proteomes" id="UP000248840">
    <property type="component" value="Unassembled WGS sequence"/>
</dbReference>
<dbReference type="RefSeq" id="WP_112111973.1">
    <property type="nucleotide sequence ID" value="NZ_QLSZ01000001.1"/>
</dbReference>
<dbReference type="Gene3D" id="3.40.50.1820">
    <property type="entry name" value="alpha/beta hydrolase"/>
    <property type="match status" value="1"/>
</dbReference>
<dbReference type="InterPro" id="IPR053145">
    <property type="entry name" value="AB_hydrolase_Est10"/>
</dbReference>
<name>A0A328YND5_9FLAO</name>
<reference evidence="2 3" key="1">
    <citation type="submission" date="2018-06" db="EMBL/GenBank/DDBJ databases">
        <title>Genomic Encyclopedia of Archaeal and Bacterial Type Strains, Phase II (KMG-II): from individual species to whole genera.</title>
        <authorList>
            <person name="Goeker M."/>
        </authorList>
    </citation>
    <scope>NUCLEOTIDE SEQUENCE [LARGE SCALE GENOMIC DNA]</scope>
    <source>
        <strain evidence="2 3">DSM 25663</strain>
    </source>
</reference>
<dbReference type="GO" id="GO:0052689">
    <property type="term" value="F:carboxylic ester hydrolase activity"/>
    <property type="evidence" value="ECO:0007669"/>
    <property type="project" value="TreeGrafter"/>
</dbReference>
<evidence type="ECO:0000259" key="1">
    <source>
        <dbReference type="Pfam" id="PF07859"/>
    </source>
</evidence>
<dbReference type="EMBL" id="QLSZ01000001">
    <property type="protein sequence ID" value="RAR75608.1"/>
    <property type="molecule type" value="Genomic_DNA"/>
</dbReference>
<sequence>MPQPLIKKYGDKTYSVFPFKTDSLEIDYHIAIISKPFIPMVVDAKTLGRNFVYEDPKTGKIPKEYSSRNLLDYYVERNLKVIDYLEKFPFVDNSKLVLAGHSEGSTIAAKLALKSKRVTKLIYSSGCPLGRIMAMIGQDRATETDTDSTRYGESEFDYWEQVVKDKSNMDDTNGDTYKATYDFSIPPIQYLEKLTIPVLICYGTKDWSAPFNDYLRVEMLRQNKKNFTFKAYIGLDHNFFPLTTTGQPNYNIFNWDKVANEWWIWTKQK</sequence>
<dbReference type="SUPFAM" id="SSF53474">
    <property type="entry name" value="alpha/beta-Hydrolases"/>
    <property type="match status" value="1"/>
</dbReference>
<evidence type="ECO:0000313" key="3">
    <source>
        <dbReference type="Proteomes" id="UP000248840"/>
    </source>
</evidence>
<dbReference type="AlphaFoldDB" id="A0A328YND5"/>
<dbReference type="InterPro" id="IPR029058">
    <property type="entry name" value="AB_hydrolase_fold"/>
</dbReference>
<keyword evidence="3" id="KW-1185">Reference proteome</keyword>
<organism evidence="2 3">
    <name type="scientific">Flavobacterium aciduliphilum</name>
    <dbReference type="NCBI Taxonomy" id="1101402"/>
    <lineage>
        <taxon>Bacteria</taxon>
        <taxon>Pseudomonadati</taxon>
        <taxon>Bacteroidota</taxon>
        <taxon>Flavobacteriia</taxon>
        <taxon>Flavobacteriales</taxon>
        <taxon>Flavobacteriaceae</taxon>
        <taxon>Flavobacterium</taxon>
    </lineage>
</organism>
<comment type="caution">
    <text evidence="2">The sequence shown here is derived from an EMBL/GenBank/DDBJ whole genome shotgun (WGS) entry which is preliminary data.</text>
</comment>
<dbReference type="Pfam" id="PF07859">
    <property type="entry name" value="Abhydrolase_3"/>
    <property type="match status" value="1"/>
</dbReference>
<dbReference type="OrthoDB" id="1118238at2"/>
<dbReference type="InterPro" id="IPR013094">
    <property type="entry name" value="AB_hydrolase_3"/>
</dbReference>
<gene>
    <name evidence="2" type="ORF">CLV55_101308</name>
</gene>
<evidence type="ECO:0000313" key="2">
    <source>
        <dbReference type="EMBL" id="RAR75608.1"/>
    </source>
</evidence>
<feature type="domain" description="Alpha/beta hydrolase fold-3" evidence="1">
    <location>
        <begin position="91"/>
        <end position="240"/>
    </location>
</feature>
<dbReference type="PANTHER" id="PTHR43265:SF1">
    <property type="entry name" value="ESTERASE ESTD"/>
    <property type="match status" value="1"/>
</dbReference>
<keyword evidence="2" id="KW-0378">Hydrolase</keyword>